<comment type="subcellular location">
    <subcellularLocation>
        <location evidence="3 16">Cytoplasm</location>
    </subcellularLocation>
</comment>
<dbReference type="CDD" id="cd24015">
    <property type="entry name" value="ASKHA_NBD_PanK-III"/>
    <property type="match status" value="1"/>
</dbReference>
<dbReference type="SUPFAM" id="SSF53067">
    <property type="entry name" value="Actin-like ATPase domain"/>
    <property type="match status" value="2"/>
</dbReference>
<comment type="similarity">
    <text evidence="14 16">Belongs to the type III pantothenate kinase family.</text>
</comment>
<evidence type="ECO:0000256" key="9">
    <source>
        <dbReference type="ARBA" id="ARBA00022741"/>
    </source>
</evidence>
<evidence type="ECO:0000256" key="1">
    <source>
        <dbReference type="ARBA" id="ARBA00001206"/>
    </source>
</evidence>
<dbReference type="OrthoDB" id="9781305at2"/>
<evidence type="ECO:0000256" key="12">
    <source>
        <dbReference type="ARBA" id="ARBA00022958"/>
    </source>
</evidence>
<dbReference type="GO" id="GO:0015937">
    <property type="term" value="P:coenzyme A biosynthetic process"/>
    <property type="evidence" value="ECO:0007669"/>
    <property type="project" value="UniProtKB-UniRule"/>
</dbReference>
<sequence>MILAIDIGNTQLFAGVFKDGKIQLRFRKSSKIQSSSDEFGLFLRQVLRENEVDPNLITDIVISSVVPDLNHALASACIKYFNLSPLMLKLGVKTGLKIKTSNPQSVGSDLIADAVAACHLYPNKNRLIVNLGTANTYSLVNDKNEYLGHMITPGMRVSMQALASTTAQLPEVAIKKPDVLIGKTTVDAIQSGLYFNTIGMIKEVKKQIRDQFSIEQDIITIGTGGVSILFEEEKLFDQTEPDLVLMGLYLVLKINQNR</sequence>
<evidence type="ECO:0000256" key="8">
    <source>
        <dbReference type="ARBA" id="ARBA00022679"/>
    </source>
</evidence>
<feature type="binding site" evidence="16">
    <location>
        <begin position="6"/>
        <end position="13"/>
    </location>
    <ligand>
        <name>ATP</name>
        <dbReference type="ChEBI" id="CHEBI:30616"/>
    </ligand>
</feature>
<dbReference type="EC" id="2.7.1.33" evidence="6 16"/>
<evidence type="ECO:0000313" key="18">
    <source>
        <dbReference type="Proteomes" id="UP000242175"/>
    </source>
</evidence>
<reference evidence="17 18" key="1">
    <citation type="journal article" date="2016" name="Int. J. Syst. Evol. Microbiol.">
        <title>Paraphotobacterium marinum gen. nov., sp. nov., a member of the family Vibrionaceae, isolated from surface seawater.</title>
        <authorList>
            <person name="Huang Z."/>
            <person name="Dong C."/>
            <person name="Shao Z."/>
        </authorList>
    </citation>
    <scope>NUCLEOTIDE SEQUENCE [LARGE SCALE GENOMIC DNA]</scope>
    <source>
        <strain evidence="17 18">NSCS20N07D</strain>
    </source>
</reference>
<gene>
    <name evidence="16" type="primary">coaX</name>
    <name evidence="17" type="ORF">CF386_11290</name>
</gene>
<keyword evidence="11 16" id="KW-0067">ATP-binding</keyword>
<dbReference type="KEGG" id="pmai:CF386_11290"/>
<feature type="active site" description="Proton acceptor" evidence="16">
    <location>
        <position position="109"/>
    </location>
</feature>
<dbReference type="PANTHER" id="PTHR34265">
    <property type="entry name" value="TYPE III PANTOTHENATE KINASE"/>
    <property type="match status" value="1"/>
</dbReference>
<keyword evidence="18" id="KW-1185">Reference proteome</keyword>
<comment type="cofactor">
    <cofactor evidence="16">
        <name>NH4(+)</name>
        <dbReference type="ChEBI" id="CHEBI:28938"/>
    </cofactor>
    <cofactor evidence="16">
        <name>K(+)</name>
        <dbReference type="ChEBI" id="CHEBI:29103"/>
    </cofactor>
    <text evidence="16">A monovalent cation. Ammonium or potassium.</text>
</comment>
<comment type="cofactor">
    <cofactor evidence="2">
        <name>K(+)</name>
        <dbReference type="ChEBI" id="CHEBI:29103"/>
    </cofactor>
</comment>
<evidence type="ECO:0000256" key="13">
    <source>
        <dbReference type="ARBA" id="ARBA00022993"/>
    </source>
</evidence>
<dbReference type="GO" id="GO:0005524">
    <property type="term" value="F:ATP binding"/>
    <property type="evidence" value="ECO:0007669"/>
    <property type="project" value="UniProtKB-UniRule"/>
</dbReference>
<keyword evidence="12 16" id="KW-0630">Potassium</keyword>
<name>A0A220VH50_9GAMM</name>
<dbReference type="NCBIfam" id="TIGR00671">
    <property type="entry name" value="baf"/>
    <property type="match status" value="1"/>
</dbReference>
<evidence type="ECO:0000256" key="7">
    <source>
        <dbReference type="ARBA" id="ARBA00022490"/>
    </source>
</evidence>
<dbReference type="PANTHER" id="PTHR34265:SF1">
    <property type="entry name" value="TYPE III PANTOTHENATE KINASE"/>
    <property type="match status" value="1"/>
</dbReference>
<comment type="pathway">
    <text evidence="4 16">Cofactor biosynthesis; coenzyme A biosynthesis; CoA from (R)-pantothenate: step 1/5.</text>
</comment>
<evidence type="ECO:0000256" key="10">
    <source>
        <dbReference type="ARBA" id="ARBA00022777"/>
    </source>
</evidence>
<accession>A0A220VH50</accession>
<dbReference type="UniPathway" id="UPA00241">
    <property type="reaction ID" value="UER00352"/>
</dbReference>
<evidence type="ECO:0000256" key="5">
    <source>
        <dbReference type="ARBA" id="ARBA00011738"/>
    </source>
</evidence>
<dbReference type="Gene3D" id="3.30.420.40">
    <property type="match status" value="2"/>
</dbReference>
<feature type="binding site" evidence="16">
    <location>
        <position position="185"/>
    </location>
    <ligand>
        <name>substrate</name>
    </ligand>
</feature>
<evidence type="ECO:0000256" key="14">
    <source>
        <dbReference type="ARBA" id="ARBA00038036"/>
    </source>
</evidence>
<dbReference type="InterPro" id="IPR043129">
    <property type="entry name" value="ATPase_NBD"/>
</dbReference>
<dbReference type="InterPro" id="IPR004619">
    <property type="entry name" value="Type_III_PanK"/>
</dbReference>
<dbReference type="AlphaFoldDB" id="A0A220VH50"/>
<keyword evidence="8 16" id="KW-0808">Transferase</keyword>
<feature type="binding site" evidence="16">
    <location>
        <begin position="107"/>
        <end position="110"/>
    </location>
    <ligand>
        <name>substrate</name>
    </ligand>
</feature>
<evidence type="ECO:0000256" key="6">
    <source>
        <dbReference type="ARBA" id="ARBA00012102"/>
    </source>
</evidence>
<keyword evidence="10 16" id="KW-0418">Kinase</keyword>
<comment type="caution">
    <text evidence="16">Lacks conserved residue(s) required for the propagation of feature annotation.</text>
</comment>
<keyword evidence="13 16" id="KW-0173">Coenzyme A biosynthesis</keyword>
<organism evidence="17 18">
    <name type="scientific">Paraphotobacterium marinum</name>
    <dbReference type="NCBI Taxonomy" id="1755811"/>
    <lineage>
        <taxon>Bacteria</taxon>
        <taxon>Pseudomonadati</taxon>
        <taxon>Pseudomonadota</taxon>
        <taxon>Gammaproteobacteria</taxon>
        <taxon>Vibrionales</taxon>
        <taxon>Vibrionaceae</taxon>
        <taxon>Paraphotobacterium</taxon>
    </lineage>
</organism>
<dbReference type="GO" id="GO:0005737">
    <property type="term" value="C:cytoplasm"/>
    <property type="evidence" value="ECO:0007669"/>
    <property type="project" value="UniProtKB-SubCell"/>
</dbReference>
<comment type="function">
    <text evidence="16">Catalyzes the phosphorylation of pantothenate (Pan), the first step in CoA biosynthesis.</text>
</comment>
<proteinExistence type="inferred from homology"/>
<protein>
    <recommendedName>
        <fullName evidence="15 16">Type III pantothenate kinase</fullName>
        <ecNumber evidence="6 16">2.7.1.33</ecNumber>
    </recommendedName>
    <alternativeName>
        <fullName evidence="16">PanK-III</fullName>
    </alternativeName>
    <alternativeName>
        <fullName evidence="16">Pantothenic acid kinase</fullName>
    </alternativeName>
</protein>
<dbReference type="RefSeq" id="WP_089074539.1">
    <property type="nucleotide sequence ID" value="NZ_CBCSAM010000014.1"/>
</dbReference>
<dbReference type="EMBL" id="CP022356">
    <property type="protein sequence ID" value="ASK79631.1"/>
    <property type="molecule type" value="Genomic_DNA"/>
</dbReference>
<comment type="catalytic activity">
    <reaction evidence="1 16">
        <text>(R)-pantothenate + ATP = (R)-4'-phosphopantothenate + ADP + H(+)</text>
        <dbReference type="Rhea" id="RHEA:16373"/>
        <dbReference type="ChEBI" id="CHEBI:10986"/>
        <dbReference type="ChEBI" id="CHEBI:15378"/>
        <dbReference type="ChEBI" id="CHEBI:29032"/>
        <dbReference type="ChEBI" id="CHEBI:30616"/>
        <dbReference type="ChEBI" id="CHEBI:456216"/>
        <dbReference type="EC" id="2.7.1.33"/>
    </reaction>
</comment>
<evidence type="ECO:0000256" key="4">
    <source>
        <dbReference type="ARBA" id="ARBA00005225"/>
    </source>
</evidence>
<evidence type="ECO:0000256" key="15">
    <source>
        <dbReference type="ARBA" id="ARBA00040883"/>
    </source>
</evidence>
<dbReference type="Pfam" id="PF03309">
    <property type="entry name" value="Pan_kinase"/>
    <property type="match status" value="1"/>
</dbReference>
<comment type="subunit">
    <text evidence="5 16">Homodimer.</text>
</comment>
<dbReference type="Proteomes" id="UP000242175">
    <property type="component" value="Chromosome small"/>
</dbReference>
<evidence type="ECO:0000256" key="16">
    <source>
        <dbReference type="HAMAP-Rule" id="MF_01274"/>
    </source>
</evidence>
<keyword evidence="7 16" id="KW-0963">Cytoplasm</keyword>
<dbReference type="NCBIfam" id="NF009855">
    <property type="entry name" value="PRK13321.1"/>
    <property type="match status" value="1"/>
</dbReference>
<feature type="binding site" evidence="16">
    <location>
        <position position="133"/>
    </location>
    <ligand>
        <name>ATP</name>
        <dbReference type="ChEBI" id="CHEBI:30616"/>
    </ligand>
</feature>
<evidence type="ECO:0000313" key="17">
    <source>
        <dbReference type="EMBL" id="ASK79631.1"/>
    </source>
</evidence>
<evidence type="ECO:0000256" key="3">
    <source>
        <dbReference type="ARBA" id="ARBA00004496"/>
    </source>
</evidence>
<dbReference type="GO" id="GO:0004594">
    <property type="term" value="F:pantothenate kinase activity"/>
    <property type="evidence" value="ECO:0007669"/>
    <property type="project" value="UniProtKB-UniRule"/>
</dbReference>
<evidence type="ECO:0000256" key="2">
    <source>
        <dbReference type="ARBA" id="ARBA00001958"/>
    </source>
</evidence>
<evidence type="ECO:0000256" key="11">
    <source>
        <dbReference type="ARBA" id="ARBA00022840"/>
    </source>
</evidence>
<dbReference type="HAMAP" id="MF_01274">
    <property type="entry name" value="Pantothen_kinase_3"/>
    <property type="match status" value="1"/>
</dbReference>
<keyword evidence="9 16" id="KW-0547">Nucleotide-binding</keyword>